<sequence length="648" mass="73367">MPLPQIVAMQASITCQQPLANLYTFHGKLEIKDGSETTSGQLTVENLMLRGSRLKDTEYVVGCAVYTGQDTKLSLNSKTVSNKFSTAEKSINKYIIVYIVILLIEVLVCTMLKLYIETYQEWDRYLGPQPKINFSSLITDILSFLILFNYIVPISLYTTAELQKFLGSFFFGWDLDMYDKTNDQPALANTSDLNEELGQVEFLFTDKTGTLTENLMVFRRCSVNGNVYMEKDCDGNLYLLPSSGNEQEAVKMSSWEAEIWHFMISLSLCHIVQIAPPSHRPEIIARRTLFRESFRLKKITRVNSSLMMDPDLPEYQAASADEKALVEASARCGVVLQKNTNEEMHIKINKSNLIFEKLEILEFTSERKRMSVIVKDSSEDIWLYCKGADSAVLPLIVEGQIQKATTHVADFSMKLLESLNFQRGLRTLVVACKKMQYSEYKSLMQNIEQARQIIGTERETHLTRAYNLMESGLTLLGVTAVEDRLQDKVEETLECLRVAGIKIWVLTGDKAETAENIAFLCGHFKKGTEILRLTDETSVQTCFLVLTSFDPHTAAIGDGGNDVSMIQEAHVGIGIMGKEGRQASISADFAFTKFKYLRKALLVHGHWYYLRIGIQAQFFFYKNVVFITPQVLFSIHNGFSTQDYGIQA</sequence>
<keyword evidence="6 7" id="KW-0472">Membrane</keyword>
<dbReference type="SUPFAM" id="SSF81665">
    <property type="entry name" value="Calcium ATPase, transmembrane domain M"/>
    <property type="match status" value="1"/>
</dbReference>
<name>A0A4S2KTZ7_9HYME</name>
<comment type="caution">
    <text evidence="9">The sequence shown here is derived from an EMBL/GenBank/DDBJ whole genome shotgun (WGS) entry which is preliminary data.</text>
</comment>
<dbReference type="InterPro" id="IPR023214">
    <property type="entry name" value="HAD_sf"/>
</dbReference>
<evidence type="ECO:0000256" key="5">
    <source>
        <dbReference type="ARBA" id="ARBA00022989"/>
    </source>
</evidence>
<dbReference type="Gene3D" id="3.40.1110.10">
    <property type="entry name" value="Calcium-transporting ATPase, cytoplasmic domain N"/>
    <property type="match status" value="1"/>
</dbReference>
<dbReference type="PROSITE" id="PS00154">
    <property type="entry name" value="ATPASE_E1_E2"/>
    <property type="match status" value="1"/>
</dbReference>
<evidence type="ECO:0000256" key="2">
    <source>
        <dbReference type="ARBA" id="ARBA00022692"/>
    </source>
</evidence>
<feature type="transmembrane region" description="Helical" evidence="7">
    <location>
        <begin position="95"/>
        <end position="116"/>
    </location>
</feature>
<evidence type="ECO:0000313" key="10">
    <source>
        <dbReference type="Proteomes" id="UP000310200"/>
    </source>
</evidence>
<accession>A0A4S2KTZ7</accession>
<dbReference type="GO" id="GO:0045332">
    <property type="term" value="P:phospholipid translocation"/>
    <property type="evidence" value="ECO:0007669"/>
    <property type="project" value="TreeGrafter"/>
</dbReference>
<keyword evidence="2 7" id="KW-0812">Transmembrane</keyword>
<comment type="subcellular location">
    <subcellularLocation>
        <location evidence="1">Membrane</location>
        <topology evidence="1">Multi-pass membrane protein</topology>
    </subcellularLocation>
</comment>
<dbReference type="InterPro" id="IPR023298">
    <property type="entry name" value="ATPase_P-typ_TM_dom_sf"/>
</dbReference>
<dbReference type="InterPro" id="IPR036412">
    <property type="entry name" value="HAD-like_sf"/>
</dbReference>
<evidence type="ECO:0000256" key="7">
    <source>
        <dbReference type="SAM" id="Phobius"/>
    </source>
</evidence>
<dbReference type="PANTHER" id="PTHR24092:SF175">
    <property type="entry name" value="PHOSPHOLIPID-TRANSPORTING ATPASE"/>
    <property type="match status" value="1"/>
</dbReference>
<dbReference type="PANTHER" id="PTHR24092">
    <property type="entry name" value="PROBABLE PHOSPHOLIPID-TRANSPORTING ATPASE"/>
    <property type="match status" value="1"/>
</dbReference>
<dbReference type="Pfam" id="PF13246">
    <property type="entry name" value="Cation_ATPase"/>
    <property type="match status" value="1"/>
</dbReference>
<dbReference type="GO" id="GO:0005524">
    <property type="term" value="F:ATP binding"/>
    <property type="evidence" value="ECO:0007669"/>
    <property type="project" value="InterPro"/>
</dbReference>
<reference evidence="9 10" key="1">
    <citation type="journal article" date="2019" name="Philos. Trans. R. Soc. Lond., B, Biol. Sci.">
        <title>Ant behaviour and brain gene expression of defending hosts depend on the ecological success of the intruding social parasite.</title>
        <authorList>
            <person name="Kaur R."/>
            <person name="Stoldt M."/>
            <person name="Jongepier E."/>
            <person name="Feldmeyer B."/>
            <person name="Menzel F."/>
            <person name="Bornberg-Bauer E."/>
            <person name="Foitzik S."/>
        </authorList>
    </citation>
    <scope>NUCLEOTIDE SEQUENCE [LARGE SCALE GENOMIC DNA]</scope>
    <source>
        <tissue evidence="9">Whole body</tissue>
    </source>
</reference>
<dbReference type="Gene3D" id="2.70.150.10">
    <property type="entry name" value="Calcium-transporting ATPase, cytoplasmic transduction domain A"/>
    <property type="match status" value="1"/>
</dbReference>
<keyword evidence="5 7" id="KW-1133">Transmembrane helix</keyword>
<evidence type="ECO:0000313" key="9">
    <source>
        <dbReference type="EMBL" id="TGZ53361.1"/>
    </source>
</evidence>
<organism evidence="9 10">
    <name type="scientific">Temnothorax longispinosus</name>
    <dbReference type="NCBI Taxonomy" id="300112"/>
    <lineage>
        <taxon>Eukaryota</taxon>
        <taxon>Metazoa</taxon>
        <taxon>Ecdysozoa</taxon>
        <taxon>Arthropoda</taxon>
        <taxon>Hexapoda</taxon>
        <taxon>Insecta</taxon>
        <taxon>Pterygota</taxon>
        <taxon>Neoptera</taxon>
        <taxon>Endopterygota</taxon>
        <taxon>Hymenoptera</taxon>
        <taxon>Apocrita</taxon>
        <taxon>Aculeata</taxon>
        <taxon>Formicoidea</taxon>
        <taxon>Formicidae</taxon>
        <taxon>Myrmicinae</taxon>
        <taxon>Temnothorax</taxon>
    </lineage>
</organism>
<dbReference type="GO" id="GO:0016887">
    <property type="term" value="F:ATP hydrolysis activity"/>
    <property type="evidence" value="ECO:0007669"/>
    <property type="project" value="InterPro"/>
</dbReference>
<dbReference type="GO" id="GO:0140326">
    <property type="term" value="F:ATPase-coupled intramembrane lipid transporter activity"/>
    <property type="evidence" value="ECO:0007669"/>
    <property type="project" value="TreeGrafter"/>
</dbReference>
<dbReference type="GO" id="GO:0005886">
    <property type="term" value="C:plasma membrane"/>
    <property type="evidence" value="ECO:0007669"/>
    <property type="project" value="TreeGrafter"/>
</dbReference>
<dbReference type="NCBIfam" id="TIGR01494">
    <property type="entry name" value="ATPase_P-type"/>
    <property type="match status" value="1"/>
</dbReference>
<dbReference type="PRINTS" id="PR00119">
    <property type="entry name" value="CATATPASE"/>
</dbReference>
<feature type="transmembrane region" description="Helical" evidence="7">
    <location>
        <begin position="137"/>
        <end position="157"/>
    </location>
</feature>
<proteinExistence type="predicted"/>
<gene>
    <name evidence="9" type="ORF">DBV15_01463</name>
</gene>
<feature type="domain" description="P-type ATPase C-terminal" evidence="8">
    <location>
        <begin position="586"/>
        <end position="642"/>
    </location>
</feature>
<dbReference type="InterPro" id="IPR032630">
    <property type="entry name" value="P_typ_ATPase_c"/>
</dbReference>
<dbReference type="GO" id="GO:0005783">
    <property type="term" value="C:endoplasmic reticulum"/>
    <property type="evidence" value="ECO:0007669"/>
    <property type="project" value="TreeGrafter"/>
</dbReference>
<evidence type="ECO:0000256" key="1">
    <source>
        <dbReference type="ARBA" id="ARBA00004141"/>
    </source>
</evidence>
<keyword evidence="10" id="KW-1185">Reference proteome</keyword>
<evidence type="ECO:0000256" key="4">
    <source>
        <dbReference type="ARBA" id="ARBA00022842"/>
    </source>
</evidence>
<dbReference type="AlphaFoldDB" id="A0A4S2KTZ7"/>
<dbReference type="Proteomes" id="UP000310200">
    <property type="component" value="Unassembled WGS sequence"/>
</dbReference>
<dbReference type="STRING" id="300112.A0A4S2KTZ7"/>
<keyword evidence="3" id="KW-0479">Metal-binding</keyword>
<dbReference type="Gene3D" id="3.40.50.1000">
    <property type="entry name" value="HAD superfamily/HAD-like"/>
    <property type="match status" value="3"/>
</dbReference>
<evidence type="ECO:0000256" key="6">
    <source>
        <dbReference type="ARBA" id="ARBA00023136"/>
    </source>
</evidence>
<protein>
    <submittedName>
        <fullName evidence="9">Phospholipid-transporting ATPase</fullName>
    </submittedName>
</protein>
<dbReference type="EMBL" id="QBLH01001040">
    <property type="protein sequence ID" value="TGZ53361.1"/>
    <property type="molecule type" value="Genomic_DNA"/>
</dbReference>
<keyword evidence="4" id="KW-0460">Magnesium</keyword>
<dbReference type="Gene3D" id="1.20.1110.10">
    <property type="entry name" value="Calcium-transporting ATPase, transmembrane domain"/>
    <property type="match status" value="1"/>
</dbReference>
<dbReference type="SUPFAM" id="SSF81660">
    <property type="entry name" value="Metal cation-transporting ATPase, ATP-binding domain N"/>
    <property type="match status" value="1"/>
</dbReference>
<evidence type="ECO:0000256" key="3">
    <source>
        <dbReference type="ARBA" id="ARBA00022723"/>
    </source>
</evidence>
<dbReference type="GO" id="GO:0046872">
    <property type="term" value="F:metal ion binding"/>
    <property type="evidence" value="ECO:0007669"/>
    <property type="project" value="UniProtKB-KW"/>
</dbReference>
<dbReference type="InterPro" id="IPR001757">
    <property type="entry name" value="P_typ_ATPase"/>
</dbReference>
<dbReference type="InterPro" id="IPR018303">
    <property type="entry name" value="ATPase_P-typ_P_site"/>
</dbReference>
<dbReference type="SUPFAM" id="SSF56784">
    <property type="entry name" value="HAD-like"/>
    <property type="match status" value="1"/>
</dbReference>
<evidence type="ECO:0000259" key="8">
    <source>
        <dbReference type="Pfam" id="PF16212"/>
    </source>
</evidence>
<dbReference type="InterPro" id="IPR023299">
    <property type="entry name" value="ATPase_P-typ_cyto_dom_N"/>
</dbReference>
<dbReference type="Pfam" id="PF16212">
    <property type="entry name" value="PhoLip_ATPase_C"/>
    <property type="match status" value="1"/>
</dbReference>